<accession>A0AAW0E6E4</accession>
<dbReference type="Gene3D" id="3.80.10.10">
    <property type="entry name" value="Ribonuclease Inhibitor"/>
    <property type="match status" value="1"/>
</dbReference>
<evidence type="ECO:0000256" key="1">
    <source>
        <dbReference type="SAM" id="Coils"/>
    </source>
</evidence>
<keyword evidence="3" id="KW-1185">Reference proteome</keyword>
<feature type="coiled-coil region" evidence="1">
    <location>
        <begin position="46"/>
        <end position="87"/>
    </location>
</feature>
<proteinExistence type="predicted"/>
<comment type="caution">
    <text evidence="2">The sequence shown here is derived from an EMBL/GenBank/DDBJ whole genome shotgun (WGS) entry which is preliminary data.</text>
</comment>
<protein>
    <recommendedName>
        <fullName evidence="4">F-box domain-containing protein</fullName>
    </recommendedName>
</protein>
<organism evidence="2 3">
    <name type="scientific">Paramarasmius palmivorus</name>
    <dbReference type="NCBI Taxonomy" id="297713"/>
    <lineage>
        <taxon>Eukaryota</taxon>
        <taxon>Fungi</taxon>
        <taxon>Dikarya</taxon>
        <taxon>Basidiomycota</taxon>
        <taxon>Agaricomycotina</taxon>
        <taxon>Agaricomycetes</taxon>
        <taxon>Agaricomycetidae</taxon>
        <taxon>Agaricales</taxon>
        <taxon>Marasmiineae</taxon>
        <taxon>Marasmiaceae</taxon>
        <taxon>Paramarasmius</taxon>
    </lineage>
</organism>
<reference evidence="2 3" key="1">
    <citation type="submission" date="2024-01" db="EMBL/GenBank/DDBJ databases">
        <title>A draft genome for a cacao thread blight-causing isolate of Paramarasmius palmivorus.</title>
        <authorList>
            <person name="Baruah I.K."/>
            <person name="Bukari Y."/>
            <person name="Amoako-Attah I."/>
            <person name="Meinhardt L.W."/>
            <person name="Bailey B.A."/>
            <person name="Cohen S.P."/>
        </authorList>
    </citation>
    <scope>NUCLEOTIDE SEQUENCE [LARGE SCALE GENOMIC DNA]</scope>
    <source>
        <strain evidence="2 3">GH-12</strain>
    </source>
</reference>
<dbReference type="EMBL" id="JAYKXP010000003">
    <property type="protein sequence ID" value="KAK7060162.1"/>
    <property type="molecule type" value="Genomic_DNA"/>
</dbReference>
<dbReference type="AlphaFoldDB" id="A0AAW0E6E4"/>
<sequence>MVATRTPTTLCDTCQHKLVPNKQCIHHPPISVDALRSGRVYSDAEREETAAILELERDELRRYDEELDRLHRIVEKLEVERNVLRRNIASRENYISPIRRVPFEVWEKVFLEVAYSTSGYSLQISAVGRKKSKVIAHPVALSHVCSHWRSMLRFMPSVWSTISVNLHELELNIIPTLDLFLDNSKGRSLKIELKDCQASGDEDWREFQYNEVVFWHVMKQMGRCEELIIDLRNWEVLGCYDWKSHYLPSFSTLRTLRDNSFQEDAGDSEDGVIHLSDSHKWFWKAIHRAPNLENIVSQQPLGADMIRYNQLRSVHFETISLKIPAFFDILSSCLSVQSCTLRRFLDPFSTGGQMINLPNLQEFHVLVGPGLSTVLDSITLSSSLAHLGLDCRLRENGWCIDPLSRLLQRSGSQLRTLSLTILTGELVDEAFISGLIKRIPSLLHLEVVFEQRDWQYYVRNGDDERAVSSGAITLRLLSDLTLLLDDPPLCPRLQSLYISLQCSALSAREIAAVSKGREQLVKSRRGTSGQDIGILHACISFNRKPFPWSCKLDLAPKLQ</sequence>
<name>A0AAW0E6E4_9AGAR</name>
<gene>
    <name evidence="2" type="ORF">VNI00_000926</name>
</gene>
<evidence type="ECO:0000313" key="2">
    <source>
        <dbReference type="EMBL" id="KAK7060162.1"/>
    </source>
</evidence>
<evidence type="ECO:0000313" key="3">
    <source>
        <dbReference type="Proteomes" id="UP001383192"/>
    </source>
</evidence>
<keyword evidence="1" id="KW-0175">Coiled coil</keyword>
<evidence type="ECO:0008006" key="4">
    <source>
        <dbReference type="Google" id="ProtNLM"/>
    </source>
</evidence>
<dbReference type="InterPro" id="IPR032675">
    <property type="entry name" value="LRR_dom_sf"/>
</dbReference>
<dbReference type="Proteomes" id="UP001383192">
    <property type="component" value="Unassembled WGS sequence"/>
</dbReference>